<dbReference type="SUPFAM" id="SSF46626">
    <property type="entry name" value="Cytochrome c"/>
    <property type="match status" value="1"/>
</dbReference>
<evidence type="ECO:0000256" key="1">
    <source>
        <dbReference type="ARBA" id="ARBA00022617"/>
    </source>
</evidence>
<dbReference type="GO" id="GO:0009055">
    <property type="term" value="F:electron transfer activity"/>
    <property type="evidence" value="ECO:0007669"/>
    <property type="project" value="InterPro"/>
</dbReference>
<gene>
    <name evidence="7" type="ORF">Pan161_31950</name>
</gene>
<evidence type="ECO:0000256" key="5">
    <source>
        <dbReference type="SAM" id="Phobius"/>
    </source>
</evidence>
<keyword evidence="2 4" id="KW-0479">Metal-binding</keyword>
<keyword evidence="5" id="KW-0472">Membrane</keyword>
<feature type="domain" description="Cytochrome c" evidence="6">
    <location>
        <begin position="55"/>
        <end position="200"/>
    </location>
</feature>
<evidence type="ECO:0000256" key="2">
    <source>
        <dbReference type="ARBA" id="ARBA00022723"/>
    </source>
</evidence>
<dbReference type="Pfam" id="PF02433">
    <property type="entry name" value="FixO"/>
    <property type="match status" value="1"/>
</dbReference>
<keyword evidence="1 4" id="KW-0349">Heme</keyword>
<keyword evidence="3 4" id="KW-0408">Iron</keyword>
<keyword evidence="5" id="KW-0812">Transmembrane</keyword>
<evidence type="ECO:0000313" key="7">
    <source>
        <dbReference type="EMBL" id="QDT91536.1"/>
    </source>
</evidence>
<dbReference type="RefSeq" id="WP_145228488.1">
    <property type="nucleotide sequence ID" value="NZ_CP036343.1"/>
</dbReference>
<organism evidence="7 8">
    <name type="scientific">Gimesia algae</name>
    <dbReference type="NCBI Taxonomy" id="2527971"/>
    <lineage>
        <taxon>Bacteria</taxon>
        <taxon>Pseudomonadati</taxon>
        <taxon>Planctomycetota</taxon>
        <taxon>Planctomycetia</taxon>
        <taxon>Planctomycetales</taxon>
        <taxon>Planctomycetaceae</taxon>
        <taxon>Gimesia</taxon>
    </lineage>
</organism>
<evidence type="ECO:0000256" key="4">
    <source>
        <dbReference type="PROSITE-ProRule" id="PRU00433"/>
    </source>
</evidence>
<evidence type="ECO:0000313" key="8">
    <source>
        <dbReference type="Proteomes" id="UP000316855"/>
    </source>
</evidence>
<dbReference type="Gene3D" id="1.10.760.10">
    <property type="entry name" value="Cytochrome c-like domain"/>
    <property type="match status" value="1"/>
</dbReference>
<reference evidence="7 8" key="1">
    <citation type="submission" date="2019-02" db="EMBL/GenBank/DDBJ databases">
        <title>Deep-cultivation of Planctomycetes and their phenomic and genomic characterization uncovers novel biology.</title>
        <authorList>
            <person name="Wiegand S."/>
            <person name="Jogler M."/>
            <person name="Boedeker C."/>
            <person name="Pinto D."/>
            <person name="Vollmers J."/>
            <person name="Rivas-Marin E."/>
            <person name="Kohn T."/>
            <person name="Peeters S.H."/>
            <person name="Heuer A."/>
            <person name="Rast P."/>
            <person name="Oberbeckmann S."/>
            <person name="Bunk B."/>
            <person name="Jeske O."/>
            <person name="Meyerdierks A."/>
            <person name="Storesund J.E."/>
            <person name="Kallscheuer N."/>
            <person name="Luecker S."/>
            <person name="Lage O.M."/>
            <person name="Pohl T."/>
            <person name="Merkel B.J."/>
            <person name="Hornburger P."/>
            <person name="Mueller R.-W."/>
            <person name="Bruemmer F."/>
            <person name="Labrenz M."/>
            <person name="Spormann A.M."/>
            <person name="Op den Camp H."/>
            <person name="Overmann J."/>
            <person name="Amann R."/>
            <person name="Jetten M.S.M."/>
            <person name="Mascher T."/>
            <person name="Medema M.H."/>
            <person name="Devos D.P."/>
            <person name="Kaster A.-K."/>
            <person name="Ovreas L."/>
            <person name="Rohde M."/>
            <person name="Galperin M.Y."/>
            <person name="Jogler C."/>
        </authorList>
    </citation>
    <scope>NUCLEOTIDE SEQUENCE [LARGE SCALE GENOMIC DNA]</scope>
    <source>
        <strain evidence="7 8">Pan161</strain>
    </source>
</reference>
<keyword evidence="8" id="KW-1185">Reference proteome</keyword>
<dbReference type="GO" id="GO:0020037">
    <property type="term" value="F:heme binding"/>
    <property type="evidence" value="ECO:0007669"/>
    <property type="project" value="InterPro"/>
</dbReference>
<protein>
    <submittedName>
        <fullName evidence="7">Cytochrome C oxidase, mono-heme subunit/FixO</fullName>
    </submittedName>
</protein>
<proteinExistence type="predicted"/>
<dbReference type="EMBL" id="CP036343">
    <property type="protein sequence ID" value="QDT91536.1"/>
    <property type="molecule type" value="Genomic_DNA"/>
</dbReference>
<dbReference type="PROSITE" id="PS51007">
    <property type="entry name" value="CYTC"/>
    <property type="match status" value="1"/>
</dbReference>
<dbReference type="InterPro" id="IPR036909">
    <property type="entry name" value="Cyt_c-like_dom_sf"/>
</dbReference>
<dbReference type="Proteomes" id="UP000316855">
    <property type="component" value="Chromosome"/>
</dbReference>
<name>A0A517VEX6_9PLAN</name>
<sequence>MNRVVVIILGILAVVIASLLGLVIVPNWQFEEMQPVEIVSADGSQTVYPVALDRWREAPGREMYRSLGCIYCHSQQVRPEGFGADFERGWGQRRSVPRDYVLQSPPYLGTMRTGPDLANIGARQPTEQWHLLHLYDPQITSIGSTMPPFKFLFEKHLGSEPTTSPGTLAIQLPNAYAGQPTWIIPKKEAMDLVAYLLTLHQKHDLEDVK</sequence>
<feature type="transmembrane region" description="Helical" evidence="5">
    <location>
        <begin position="6"/>
        <end position="25"/>
    </location>
</feature>
<dbReference type="OrthoDB" id="9811395at2"/>
<evidence type="ECO:0000256" key="3">
    <source>
        <dbReference type="ARBA" id="ARBA00023004"/>
    </source>
</evidence>
<accession>A0A517VEX6</accession>
<dbReference type="AlphaFoldDB" id="A0A517VEX6"/>
<dbReference type="GO" id="GO:0046872">
    <property type="term" value="F:metal ion binding"/>
    <property type="evidence" value="ECO:0007669"/>
    <property type="project" value="UniProtKB-KW"/>
</dbReference>
<keyword evidence="5" id="KW-1133">Transmembrane helix</keyword>
<evidence type="ECO:0000259" key="6">
    <source>
        <dbReference type="PROSITE" id="PS51007"/>
    </source>
</evidence>
<dbReference type="InterPro" id="IPR003468">
    <property type="entry name" value="Cyt_c_oxidase_monohaem-su/FixO"/>
</dbReference>
<dbReference type="KEGG" id="gax:Pan161_31950"/>
<dbReference type="InterPro" id="IPR009056">
    <property type="entry name" value="Cyt_c-like_dom"/>
</dbReference>